<dbReference type="GeneID" id="7830531"/>
<organism evidence="1 2">
    <name type="scientific">Tetrahymena thermophila (strain SB210)</name>
    <dbReference type="NCBI Taxonomy" id="312017"/>
    <lineage>
        <taxon>Eukaryota</taxon>
        <taxon>Sar</taxon>
        <taxon>Alveolata</taxon>
        <taxon>Ciliophora</taxon>
        <taxon>Intramacronucleata</taxon>
        <taxon>Oligohymenophorea</taxon>
        <taxon>Hymenostomatida</taxon>
        <taxon>Tetrahymenina</taxon>
        <taxon>Tetrahymenidae</taxon>
        <taxon>Tetrahymena</taxon>
    </lineage>
</organism>
<accession>Q22B35</accession>
<dbReference type="RefSeq" id="XP_001030183.3">
    <property type="nucleotide sequence ID" value="XM_001030183.3"/>
</dbReference>
<reference evidence="2" key="1">
    <citation type="journal article" date="2006" name="PLoS Biol.">
        <title>Macronuclear genome sequence of the ciliate Tetrahymena thermophila, a model eukaryote.</title>
        <authorList>
            <person name="Eisen J.A."/>
            <person name="Coyne R.S."/>
            <person name="Wu M."/>
            <person name="Wu D."/>
            <person name="Thiagarajan M."/>
            <person name="Wortman J.R."/>
            <person name="Badger J.H."/>
            <person name="Ren Q."/>
            <person name="Amedeo P."/>
            <person name="Jones K.M."/>
            <person name="Tallon L.J."/>
            <person name="Delcher A.L."/>
            <person name="Salzberg S.L."/>
            <person name="Silva J.C."/>
            <person name="Haas B.J."/>
            <person name="Majoros W.H."/>
            <person name="Farzad M."/>
            <person name="Carlton J.M."/>
            <person name="Smith R.K. Jr."/>
            <person name="Garg J."/>
            <person name="Pearlman R.E."/>
            <person name="Karrer K.M."/>
            <person name="Sun L."/>
            <person name="Manning G."/>
            <person name="Elde N.C."/>
            <person name="Turkewitz A.P."/>
            <person name="Asai D.J."/>
            <person name="Wilkes D.E."/>
            <person name="Wang Y."/>
            <person name="Cai H."/>
            <person name="Collins K."/>
            <person name="Stewart B.A."/>
            <person name="Lee S.R."/>
            <person name="Wilamowska K."/>
            <person name="Weinberg Z."/>
            <person name="Ruzzo W.L."/>
            <person name="Wloga D."/>
            <person name="Gaertig J."/>
            <person name="Frankel J."/>
            <person name="Tsao C.-C."/>
            <person name="Gorovsky M.A."/>
            <person name="Keeling P.J."/>
            <person name="Waller R.F."/>
            <person name="Patron N.J."/>
            <person name="Cherry J.M."/>
            <person name="Stover N.A."/>
            <person name="Krieger C.J."/>
            <person name="del Toro C."/>
            <person name="Ryder H.F."/>
            <person name="Williamson S.C."/>
            <person name="Barbeau R.A."/>
            <person name="Hamilton E.P."/>
            <person name="Orias E."/>
        </authorList>
    </citation>
    <scope>NUCLEOTIDE SEQUENCE [LARGE SCALE GENOMIC DNA]</scope>
    <source>
        <strain evidence="2">SB210</strain>
    </source>
</reference>
<keyword evidence="2" id="KW-1185">Reference proteome</keyword>
<dbReference type="HOGENOM" id="CLU_1829248_0_0_1"/>
<dbReference type="KEGG" id="tet:TTHERM_01124030"/>
<evidence type="ECO:0000313" key="2">
    <source>
        <dbReference type="Proteomes" id="UP000009168"/>
    </source>
</evidence>
<name>Q22B35_TETTS</name>
<dbReference type="Proteomes" id="UP000009168">
    <property type="component" value="Unassembled WGS sequence"/>
</dbReference>
<gene>
    <name evidence="1" type="ORF">TTHERM_01124030</name>
</gene>
<proteinExistence type="predicted"/>
<evidence type="ECO:0000313" key="1">
    <source>
        <dbReference type="EMBL" id="EAR82520.3"/>
    </source>
</evidence>
<sequence>MKRERKKLQKREPVAGFEPAAFCLQGRCTNHCAIQAMEPVAGFEPAAFCLQGRCTNHCAIQAM</sequence>
<dbReference type="InParanoid" id="Q22B35"/>
<protein>
    <submittedName>
        <fullName evidence="1">Uncharacterized protein</fullName>
    </submittedName>
</protein>
<dbReference type="AlphaFoldDB" id="Q22B35"/>
<dbReference type="EMBL" id="GG662311">
    <property type="protein sequence ID" value="EAR82520.3"/>
    <property type="molecule type" value="Genomic_DNA"/>
</dbReference>